<organism evidence="1 2">
    <name type="scientific">Rubrivirga litoralis</name>
    <dbReference type="NCBI Taxonomy" id="3075598"/>
    <lineage>
        <taxon>Bacteria</taxon>
        <taxon>Pseudomonadati</taxon>
        <taxon>Rhodothermota</taxon>
        <taxon>Rhodothermia</taxon>
        <taxon>Rhodothermales</taxon>
        <taxon>Rubricoccaceae</taxon>
        <taxon>Rubrivirga</taxon>
    </lineage>
</organism>
<evidence type="ECO:0000313" key="1">
    <source>
        <dbReference type="EMBL" id="MDT0630279.1"/>
    </source>
</evidence>
<accession>A0ABU3BLW5</accession>
<dbReference type="InterPro" id="IPR029058">
    <property type="entry name" value="AB_hydrolase_fold"/>
</dbReference>
<dbReference type="Gene3D" id="3.40.50.1820">
    <property type="entry name" value="alpha/beta hydrolase"/>
    <property type="match status" value="1"/>
</dbReference>
<sequence length="229" mass="25278">MTVRQIAAVKTARYAVLGPEDGPVDEVWMACHGYGQLATYFARHFEGALRPGRLVVVPEALSRFYVTEGGRRVGERVGASWMTREDREAEIADTVRYLDDVFVAACARADADPRAVRLGGMGFSQGTSTVVRWLAYSPLIQSRERRAGRLVLWGGALPHDLDLGEHAPWLNAADLRLVAGDRDSFATPGRILKEERRLTDAGVAYESTSFSGGHRLHDRLLADVMQPIE</sequence>
<comment type="caution">
    <text evidence="1">The sequence shown here is derived from an EMBL/GenBank/DDBJ whole genome shotgun (WGS) entry which is preliminary data.</text>
</comment>
<protein>
    <submittedName>
        <fullName evidence="1">Esterase</fullName>
    </submittedName>
</protein>
<name>A0ABU3BLW5_9BACT</name>
<proteinExistence type="predicted"/>
<dbReference type="SUPFAM" id="SSF53474">
    <property type="entry name" value="alpha/beta-Hydrolases"/>
    <property type="match status" value="1"/>
</dbReference>
<dbReference type="Proteomes" id="UP001267426">
    <property type="component" value="Unassembled WGS sequence"/>
</dbReference>
<dbReference type="RefSeq" id="WP_311661276.1">
    <property type="nucleotide sequence ID" value="NZ_JAVRHT010000001.1"/>
</dbReference>
<keyword evidence="2" id="KW-1185">Reference proteome</keyword>
<evidence type="ECO:0000313" key="2">
    <source>
        <dbReference type="Proteomes" id="UP001267426"/>
    </source>
</evidence>
<gene>
    <name evidence="1" type="ORF">RM540_00830</name>
</gene>
<reference evidence="1 2" key="1">
    <citation type="submission" date="2023-09" db="EMBL/GenBank/DDBJ databases">
        <authorList>
            <person name="Rey-Velasco X."/>
        </authorList>
    </citation>
    <scope>NUCLEOTIDE SEQUENCE [LARGE SCALE GENOMIC DNA]</scope>
    <source>
        <strain evidence="1 2">F394</strain>
    </source>
</reference>
<dbReference type="EMBL" id="JAVRHT010000001">
    <property type="protein sequence ID" value="MDT0630279.1"/>
    <property type="molecule type" value="Genomic_DNA"/>
</dbReference>